<evidence type="ECO:0000256" key="7">
    <source>
        <dbReference type="ARBA" id="ARBA00022777"/>
    </source>
</evidence>
<sequence>MRITTRFIVHLALGLVLWILASGLSIIIIIEGILPPLGLIVNENTEGMLVGWIFGGSTLVCVGLFGWYFGGPIGFIMNWIYQLSQHNYENPIGLKNIYTRKSKLRMRYLLYKEVLQQLEALASTLQANDRERRKIEQAKQEWIAGISHDLKTPLTYITGYSTLLLNNEYEWSQEEACSFLQEIHDKGIHMEELINDFSLILQLNHADGMLSLNKTALDMVEFTKRVVADISNNPQASSYRLHFKTDTPDMQVDFDPKFMYRILQNILMNSIIHNPEHTDIYTELSSKVDAVVIRITDNGVGMSIEMVDNLFQQYYRGTTTDAASEGTGLGMAIVYKLVQAHKGTISVTSELSKGTSFEIRLPKMAHTI</sequence>
<comment type="subcellular location">
    <subcellularLocation>
        <location evidence="2">Cell membrane</location>
        <topology evidence="2">Multi-pass membrane protein</topology>
    </subcellularLocation>
</comment>
<dbReference type="OrthoDB" id="368131at2"/>
<evidence type="ECO:0000259" key="11">
    <source>
        <dbReference type="PROSITE" id="PS50109"/>
    </source>
</evidence>
<dbReference type="PANTHER" id="PTHR45453">
    <property type="entry name" value="PHOSPHATE REGULON SENSOR PROTEIN PHOR"/>
    <property type="match status" value="1"/>
</dbReference>
<evidence type="ECO:0000313" key="12">
    <source>
        <dbReference type="EMBL" id="TVX87069.1"/>
    </source>
</evidence>
<dbReference type="SMART" id="SM00388">
    <property type="entry name" value="HisKA"/>
    <property type="match status" value="1"/>
</dbReference>
<keyword evidence="10" id="KW-0812">Transmembrane</keyword>
<keyword evidence="7 12" id="KW-0418">Kinase</keyword>
<dbReference type="Pfam" id="PF00512">
    <property type="entry name" value="HisKA"/>
    <property type="match status" value="1"/>
</dbReference>
<dbReference type="GO" id="GO:0000155">
    <property type="term" value="F:phosphorelay sensor kinase activity"/>
    <property type="evidence" value="ECO:0007669"/>
    <property type="project" value="InterPro"/>
</dbReference>
<dbReference type="FunFam" id="3.30.565.10:FF:000006">
    <property type="entry name" value="Sensor histidine kinase WalK"/>
    <property type="match status" value="1"/>
</dbReference>
<dbReference type="PANTHER" id="PTHR45453:SF1">
    <property type="entry name" value="PHOSPHATE REGULON SENSOR PROTEIN PHOR"/>
    <property type="match status" value="1"/>
</dbReference>
<dbReference type="GO" id="GO:0004721">
    <property type="term" value="F:phosphoprotein phosphatase activity"/>
    <property type="evidence" value="ECO:0007669"/>
    <property type="project" value="TreeGrafter"/>
</dbReference>
<dbReference type="PRINTS" id="PR00344">
    <property type="entry name" value="BCTRLSENSOR"/>
</dbReference>
<evidence type="ECO:0000256" key="10">
    <source>
        <dbReference type="SAM" id="Phobius"/>
    </source>
</evidence>
<dbReference type="GO" id="GO:0016036">
    <property type="term" value="P:cellular response to phosphate starvation"/>
    <property type="evidence" value="ECO:0007669"/>
    <property type="project" value="TreeGrafter"/>
</dbReference>
<name>A0A559IHC3_9BACL</name>
<keyword evidence="10" id="KW-1133">Transmembrane helix</keyword>
<keyword evidence="6" id="KW-0547">Nucleotide-binding</keyword>
<dbReference type="Proteomes" id="UP000318102">
    <property type="component" value="Unassembled WGS sequence"/>
</dbReference>
<keyword evidence="5" id="KW-0808">Transferase</keyword>
<evidence type="ECO:0000256" key="2">
    <source>
        <dbReference type="ARBA" id="ARBA00004651"/>
    </source>
</evidence>
<dbReference type="Gene3D" id="1.10.287.130">
    <property type="match status" value="1"/>
</dbReference>
<organism evidence="12 13">
    <name type="scientific">Paenibacillus agilis</name>
    <dbReference type="NCBI Taxonomy" id="3020863"/>
    <lineage>
        <taxon>Bacteria</taxon>
        <taxon>Bacillati</taxon>
        <taxon>Bacillota</taxon>
        <taxon>Bacilli</taxon>
        <taxon>Bacillales</taxon>
        <taxon>Paenibacillaceae</taxon>
        <taxon>Paenibacillus</taxon>
    </lineage>
</organism>
<reference evidence="12 13" key="1">
    <citation type="submission" date="2019-07" db="EMBL/GenBank/DDBJ databases">
        <authorList>
            <person name="Kim J."/>
        </authorList>
    </citation>
    <scope>NUCLEOTIDE SEQUENCE [LARGE SCALE GENOMIC DNA]</scope>
    <source>
        <strain evidence="12 13">N4</strain>
    </source>
</reference>
<evidence type="ECO:0000256" key="9">
    <source>
        <dbReference type="ARBA" id="ARBA00023012"/>
    </source>
</evidence>
<comment type="catalytic activity">
    <reaction evidence="1">
        <text>ATP + protein L-histidine = ADP + protein N-phospho-L-histidine.</text>
        <dbReference type="EC" id="2.7.13.3"/>
    </reaction>
</comment>
<keyword evidence="13" id="KW-1185">Reference proteome</keyword>
<keyword evidence="4" id="KW-0597">Phosphoprotein</keyword>
<dbReference type="InterPro" id="IPR003661">
    <property type="entry name" value="HisK_dim/P_dom"/>
</dbReference>
<dbReference type="InterPro" id="IPR003594">
    <property type="entry name" value="HATPase_dom"/>
</dbReference>
<protein>
    <recommendedName>
        <fullName evidence="3">histidine kinase</fullName>
        <ecNumber evidence="3">2.7.13.3</ecNumber>
    </recommendedName>
</protein>
<evidence type="ECO:0000256" key="5">
    <source>
        <dbReference type="ARBA" id="ARBA00022679"/>
    </source>
</evidence>
<dbReference type="InterPro" id="IPR036890">
    <property type="entry name" value="HATPase_C_sf"/>
</dbReference>
<dbReference type="EC" id="2.7.13.3" evidence="3"/>
<gene>
    <name evidence="12" type="ORF">FPZ44_21440</name>
</gene>
<dbReference type="GO" id="GO:0005886">
    <property type="term" value="C:plasma membrane"/>
    <property type="evidence" value="ECO:0007669"/>
    <property type="project" value="UniProtKB-SubCell"/>
</dbReference>
<evidence type="ECO:0000256" key="3">
    <source>
        <dbReference type="ARBA" id="ARBA00012438"/>
    </source>
</evidence>
<evidence type="ECO:0000256" key="4">
    <source>
        <dbReference type="ARBA" id="ARBA00022553"/>
    </source>
</evidence>
<keyword evidence="10" id="KW-0472">Membrane</keyword>
<dbReference type="InterPro" id="IPR005467">
    <property type="entry name" value="His_kinase_dom"/>
</dbReference>
<dbReference type="PROSITE" id="PS50109">
    <property type="entry name" value="HIS_KIN"/>
    <property type="match status" value="1"/>
</dbReference>
<dbReference type="SMART" id="SM00387">
    <property type="entry name" value="HATPase_c"/>
    <property type="match status" value="1"/>
</dbReference>
<dbReference type="InterPro" id="IPR004358">
    <property type="entry name" value="Sig_transdc_His_kin-like_C"/>
</dbReference>
<dbReference type="GO" id="GO:0005524">
    <property type="term" value="F:ATP binding"/>
    <property type="evidence" value="ECO:0007669"/>
    <property type="project" value="UniProtKB-KW"/>
</dbReference>
<dbReference type="Pfam" id="PF02518">
    <property type="entry name" value="HATPase_c"/>
    <property type="match status" value="1"/>
</dbReference>
<dbReference type="InterPro" id="IPR036097">
    <property type="entry name" value="HisK_dim/P_sf"/>
</dbReference>
<feature type="transmembrane region" description="Helical" evidence="10">
    <location>
        <begin position="7"/>
        <end position="30"/>
    </location>
</feature>
<dbReference type="InterPro" id="IPR050351">
    <property type="entry name" value="BphY/WalK/GraS-like"/>
</dbReference>
<dbReference type="EMBL" id="VNJK01000004">
    <property type="protein sequence ID" value="TVX87069.1"/>
    <property type="molecule type" value="Genomic_DNA"/>
</dbReference>
<feature type="transmembrane region" description="Helical" evidence="10">
    <location>
        <begin position="50"/>
        <end position="69"/>
    </location>
</feature>
<dbReference type="SUPFAM" id="SSF47384">
    <property type="entry name" value="Homodimeric domain of signal transducing histidine kinase"/>
    <property type="match status" value="1"/>
</dbReference>
<evidence type="ECO:0000256" key="8">
    <source>
        <dbReference type="ARBA" id="ARBA00022840"/>
    </source>
</evidence>
<evidence type="ECO:0000256" key="1">
    <source>
        <dbReference type="ARBA" id="ARBA00000085"/>
    </source>
</evidence>
<feature type="domain" description="Histidine kinase" evidence="11">
    <location>
        <begin position="145"/>
        <end position="365"/>
    </location>
</feature>
<evidence type="ECO:0000256" key="6">
    <source>
        <dbReference type="ARBA" id="ARBA00022741"/>
    </source>
</evidence>
<accession>A0A559IHC3</accession>
<keyword evidence="8" id="KW-0067">ATP-binding</keyword>
<dbReference type="RefSeq" id="WP_144993795.1">
    <property type="nucleotide sequence ID" value="NZ_VNJK01000004.1"/>
</dbReference>
<keyword evidence="9" id="KW-0902">Two-component regulatory system</keyword>
<dbReference type="AlphaFoldDB" id="A0A559IHC3"/>
<dbReference type="Gene3D" id="3.30.565.10">
    <property type="entry name" value="Histidine kinase-like ATPase, C-terminal domain"/>
    <property type="match status" value="1"/>
</dbReference>
<evidence type="ECO:0000313" key="13">
    <source>
        <dbReference type="Proteomes" id="UP000318102"/>
    </source>
</evidence>
<proteinExistence type="predicted"/>
<dbReference type="CDD" id="cd00082">
    <property type="entry name" value="HisKA"/>
    <property type="match status" value="1"/>
</dbReference>
<dbReference type="SUPFAM" id="SSF55874">
    <property type="entry name" value="ATPase domain of HSP90 chaperone/DNA topoisomerase II/histidine kinase"/>
    <property type="match status" value="1"/>
</dbReference>
<comment type="caution">
    <text evidence="12">The sequence shown here is derived from an EMBL/GenBank/DDBJ whole genome shotgun (WGS) entry which is preliminary data.</text>
</comment>